<reference evidence="2" key="2">
    <citation type="journal article" date="2021" name="PeerJ">
        <title>Extensive microbial diversity within the chicken gut microbiome revealed by metagenomics and culture.</title>
        <authorList>
            <person name="Gilroy R."/>
            <person name="Ravi A."/>
            <person name="Getino M."/>
            <person name="Pursley I."/>
            <person name="Horton D.L."/>
            <person name="Alikhan N.F."/>
            <person name="Baker D."/>
            <person name="Gharbi K."/>
            <person name="Hall N."/>
            <person name="Watson M."/>
            <person name="Adriaenssens E.M."/>
            <person name="Foster-Nyarko E."/>
            <person name="Jarju S."/>
            <person name="Secka A."/>
            <person name="Antonio M."/>
            <person name="Oren A."/>
            <person name="Chaudhuri R.R."/>
            <person name="La Ragione R."/>
            <person name="Hildebrand F."/>
            <person name="Pallen M.J."/>
        </authorList>
    </citation>
    <scope>NUCLEOTIDE SEQUENCE</scope>
    <source>
        <strain evidence="2">ChiW25-3613</strain>
    </source>
</reference>
<feature type="transmembrane region" description="Helical" evidence="1">
    <location>
        <begin position="41"/>
        <end position="61"/>
    </location>
</feature>
<protein>
    <submittedName>
        <fullName evidence="2">Zinc ribbon domain-containing protein</fullName>
    </submittedName>
</protein>
<comment type="caution">
    <text evidence="2">The sequence shown here is derived from an EMBL/GenBank/DDBJ whole genome shotgun (WGS) entry which is preliminary data.</text>
</comment>
<proteinExistence type="predicted"/>
<dbReference type="Proteomes" id="UP000824179">
    <property type="component" value="Unassembled WGS sequence"/>
</dbReference>
<feature type="transmembrane region" description="Helical" evidence="1">
    <location>
        <begin position="67"/>
        <end position="84"/>
    </location>
</feature>
<keyword evidence="1" id="KW-1133">Transmembrane helix</keyword>
<sequence length="125" mass="13203">MICKKCGWKIYDKAVVCPHCGAPTENAQQKKPVKKKNKSSVNGFAIAGAMLGVAGFIVSIALISGSIIFIFLPILGIIFSALGLMKAKTLKNGSGLAVIGLIFSILGFAITAFVWIYVLVTVNTL</sequence>
<dbReference type="EMBL" id="DVHB01000034">
    <property type="protein sequence ID" value="HIR39061.1"/>
    <property type="molecule type" value="Genomic_DNA"/>
</dbReference>
<evidence type="ECO:0000256" key="1">
    <source>
        <dbReference type="SAM" id="Phobius"/>
    </source>
</evidence>
<evidence type="ECO:0000313" key="3">
    <source>
        <dbReference type="Proteomes" id="UP000824179"/>
    </source>
</evidence>
<dbReference type="AlphaFoldDB" id="A0A9D1DAP3"/>
<dbReference type="CDD" id="cd00350">
    <property type="entry name" value="rubredoxin_like"/>
    <property type="match status" value="1"/>
</dbReference>
<name>A0A9D1DAP3_9FIRM</name>
<keyword evidence="1" id="KW-0472">Membrane</keyword>
<feature type="transmembrane region" description="Helical" evidence="1">
    <location>
        <begin position="96"/>
        <end position="120"/>
    </location>
</feature>
<reference evidence="2" key="1">
    <citation type="submission" date="2020-10" db="EMBL/GenBank/DDBJ databases">
        <authorList>
            <person name="Gilroy R."/>
        </authorList>
    </citation>
    <scope>NUCLEOTIDE SEQUENCE</scope>
    <source>
        <strain evidence="2">ChiW25-3613</strain>
    </source>
</reference>
<accession>A0A9D1DAP3</accession>
<organism evidence="2 3">
    <name type="scientific">Candidatus Coproplasma stercoripullorum</name>
    <dbReference type="NCBI Taxonomy" id="2840751"/>
    <lineage>
        <taxon>Bacteria</taxon>
        <taxon>Bacillati</taxon>
        <taxon>Bacillota</taxon>
        <taxon>Clostridia</taxon>
        <taxon>Eubacteriales</taxon>
        <taxon>Candidatus Coproplasma</taxon>
    </lineage>
</organism>
<gene>
    <name evidence="2" type="ORF">IAB90_01635</name>
</gene>
<keyword evidence="1" id="KW-0812">Transmembrane</keyword>
<evidence type="ECO:0000313" key="2">
    <source>
        <dbReference type="EMBL" id="HIR39061.1"/>
    </source>
</evidence>